<keyword evidence="2" id="KW-1185">Reference proteome</keyword>
<proteinExistence type="predicted"/>
<sequence length="224" mass="25576">MFTRRRSLSQRAVEHFRATDNGRRERAWFYKDHWQGKGDGRSGVAQHHQVQLPAGRSYPYQDSECHCRGSRLLCTVVACRLPTLRSHKLMRGRQSTVQTEKRCVHRQQMRWHRVISAICEPASWKSSRSCRLKFAAACQDPILDNAWASAAAALPSFESCRLQCLSGPKDKFVACRCRNPQLSGHVGNWMPFSTRPGSHSAFEDSEKRLKSFQVAKVENDSITT</sequence>
<dbReference type="EMBL" id="MU863626">
    <property type="protein sequence ID" value="KAK4105047.1"/>
    <property type="molecule type" value="Genomic_DNA"/>
</dbReference>
<organism evidence="1 2">
    <name type="scientific">Parathielavia hyrcaniae</name>
    <dbReference type="NCBI Taxonomy" id="113614"/>
    <lineage>
        <taxon>Eukaryota</taxon>
        <taxon>Fungi</taxon>
        <taxon>Dikarya</taxon>
        <taxon>Ascomycota</taxon>
        <taxon>Pezizomycotina</taxon>
        <taxon>Sordariomycetes</taxon>
        <taxon>Sordariomycetidae</taxon>
        <taxon>Sordariales</taxon>
        <taxon>Chaetomiaceae</taxon>
        <taxon>Parathielavia</taxon>
    </lineage>
</organism>
<protein>
    <submittedName>
        <fullName evidence="1">Uncharacterized protein</fullName>
    </submittedName>
</protein>
<comment type="caution">
    <text evidence="1">The sequence shown here is derived from an EMBL/GenBank/DDBJ whole genome shotgun (WGS) entry which is preliminary data.</text>
</comment>
<dbReference type="AlphaFoldDB" id="A0AAN6Q7H5"/>
<evidence type="ECO:0000313" key="2">
    <source>
        <dbReference type="Proteomes" id="UP001305647"/>
    </source>
</evidence>
<reference evidence="1" key="2">
    <citation type="submission" date="2023-05" db="EMBL/GenBank/DDBJ databases">
        <authorList>
            <consortium name="Lawrence Berkeley National Laboratory"/>
            <person name="Steindorff A."/>
            <person name="Hensen N."/>
            <person name="Bonometti L."/>
            <person name="Westerberg I."/>
            <person name="Brannstrom I.O."/>
            <person name="Guillou S."/>
            <person name="Cros-Aarteil S."/>
            <person name="Calhoun S."/>
            <person name="Haridas S."/>
            <person name="Kuo A."/>
            <person name="Mondo S."/>
            <person name="Pangilinan J."/>
            <person name="Riley R."/>
            <person name="Labutti K."/>
            <person name="Andreopoulos B."/>
            <person name="Lipzen A."/>
            <person name="Chen C."/>
            <person name="Yanf M."/>
            <person name="Daum C."/>
            <person name="Ng V."/>
            <person name="Clum A."/>
            <person name="Ohm R."/>
            <person name="Martin F."/>
            <person name="Silar P."/>
            <person name="Natvig D."/>
            <person name="Lalanne C."/>
            <person name="Gautier V."/>
            <person name="Ament-Velasquez S.L."/>
            <person name="Kruys A."/>
            <person name="Hutchinson M.I."/>
            <person name="Powell A.J."/>
            <person name="Barry K."/>
            <person name="Miller A.N."/>
            <person name="Grigoriev I.V."/>
            <person name="Debuchy R."/>
            <person name="Gladieux P."/>
            <person name="Thoren M.H."/>
            <person name="Johannesson H."/>
        </authorList>
    </citation>
    <scope>NUCLEOTIDE SEQUENCE</scope>
    <source>
        <strain evidence="1">CBS 757.83</strain>
    </source>
</reference>
<evidence type="ECO:0000313" key="1">
    <source>
        <dbReference type="EMBL" id="KAK4105047.1"/>
    </source>
</evidence>
<accession>A0AAN6Q7H5</accession>
<name>A0AAN6Q7H5_9PEZI</name>
<reference evidence="1" key="1">
    <citation type="journal article" date="2023" name="Mol. Phylogenet. Evol.">
        <title>Genome-scale phylogeny and comparative genomics of the fungal order Sordariales.</title>
        <authorList>
            <person name="Hensen N."/>
            <person name="Bonometti L."/>
            <person name="Westerberg I."/>
            <person name="Brannstrom I.O."/>
            <person name="Guillou S."/>
            <person name="Cros-Aarteil S."/>
            <person name="Calhoun S."/>
            <person name="Haridas S."/>
            <person name="Kuo A."/>
            <person name="Mondo S."/>
            <person name="Pangilinan J."/>
            <person name="Riley R."/>
            <person name="LaButti K."/>
            <person name="Andreopoulos B."/>
            <person name="Lipzen A."/>
            <person name="Chen C."/>
            <person name="Yan M."/>
            <person name="Daum C."/>
            <person name="Ng V."/>
            <person name="Clum A."/>
            <person name="Steindorff A."/>
            <person name="Ohm R.A."/>
            <person name="Martin F."/>
            <person name="Silar P."/>
            <person name="Natvig D.O."/>
            <person name="Lalanne C."/>
            <person name="Gautier V."/>
            <person name="Ament-Velasquez S.L."/>
            <person name="Kruys A."/>
            <person name="Hutchinson M.I."/>
            <person name="Powell A.J."/>
            <person name="Barry K."/>
            <person name="Miller A.N."/>
            <person name="Grigoriev I.V."/>
            <person name="Debuchy R."/>
            <person name="Gladieux P."/>
            <person name="Hiltunen Thoren M."/>
            <person name="Johannesson H."/>
        </authorList>
    </citation>
    <scope>NUCLEOTIDE SEQUENCE</scope>
    <source>
        <strain evidence="1">CBS 757.83</strain>
    </source>
</reference>
<gene>
    <name evidence="1" type="ORF">N658DRAFT_198795</name>
</gene>
<dbReference type="Proteomes" id="UP001305647">
    <property type="component" value="Unassembled WGS sequence"/>
</dbReference>